<dbReference type="AlphaFoldDB" id="A0A921SYD0"/>
<evidence type="ECO:0000256" key="2">
    <source>
        <dbReference type="ARBA" id="ARBA00022723"/>
    </source>
</evidence>
<keyword evidence="1" id="KW-0001">2Fe-2S</keyword>
<keyword evidence="4" id="KW-0408">Iron</keyword>
<protein>
    <submittedName>
        <fullName evidence="8">Nitrite reductase small subunit NirD</fullName>
    </submittedName>
</protein>
<proteinExistence type="predicted"/>
<dbReference type="SUPFAM" id="SSF50022">
    <property type="entry name" value="ISP domain"/>
    <property type="match status" value="1"/>
</dbReference>
<dbReference type="PROSITE" id="PS51300">
    <property type="entry name" value="NIRD"/>
    <property type="match status" value="1"/>
</dbReference>
<feature type="domain" description="Rieske" evidence="7">
    <location>
        <begin position="9"/>
        <end position="122"/>
    </location>
</feature>
<dbReference type="PROSITE" id="PS51296">
    <property type="entry name" value="RIESKE"/>
    <property type="match status" value="1"/>
</dbReference>
<dbReference type="Pfam" id="PF13806">
    <property type="entry name" value="Rieske_2"/>
    <property type="match status" value="1"/>
</dbReference>
<dbReference type="GO" id="GO:0046872">
    <property type="term" value="F:metal ion binding"/>
    <property type="evidence" value="ECO:0007669"/>
    <property type="project" value="UniProtKB-KW"/>
</dbReference>
<keyword evidence="5" id="KW-0411">Iron-sulfur</keyword>
<dbReference type="NCBIfam" id="TIGR02378">
    <property type="entry name" value="nirD_assim_sml"/>
    <property type="match status" value="1"/>
</dbReference>
<dbReference type="GO" id="GO:0051537">
    <property type="term" value="F:2 iron, 2 sulfur cluster binding"/>
    <property type="evidence" value="ECO:0007669"/>
    <property type="project" value="UniProtKB-KW"/>
</dbReference>
<evidence type="ECO:0000313" key="8">
    <source>
        <dbReference type="EMBL" id="HJG92783.1"/>
    </source>
</evidence>
<comment type="caution">
    <text evidence="8">The sequence shown here is derived from an EMBL/GenBank/DDBJ whole genome shotgun (WGS) entry which is preliminary data.</text>
</comment>
<keyword evidence="2" id="KW-0479">Metal-binding</keyword>
<keyword evidence="6" id="KW-0534">Nitrate assimilation</keyword>
<accession>A0A921SYD0</accession>
<dbReference type="Proteomes" id="UP000742460">
    <property type="component" value="Unassembled WGS sequence"/>
</dbReference>
<reference evidence="8" key="2">
    <citation type="submission" date="2021-09" db="EMBL/GenBank/DDBJ databases">
        <authorList>
            <person name="Gilroy R."/>
        </authorList>
    </citation>
    <scope>NUCLEOTIDE SEQUENCE</scope>
    <source>
        <strain evidence="8">ChiGjej5B5-22894</strain>
    </source>
</reference>
<dbReference type="GO" id="GO:0004497">
    <property type="term" value="F:monooxygenase activity"/>
    <property type="evidence" value="ECO:0007669"/>
    <property type="project" value="UniProtKB-ARBA"/>
</dbReference>
<evidence type="ECO:0000313" key="9">
    <source>
        <dbReference type="Proteomes" id="UP000742460"/>
    </source>
</evidence>
<evidence type="ECO:0000256" key="1">
    <source>
        <dbReference type="ARBA" id="ARBA00022714"/>
    </source>
</evidence>
<name>A0A921SYD0_9MICO</name>
<keyword evidence="3" id="KW-0560">Oxidoreductase</keyword>
<sequence length="139" mass="14489">MTTQEPTMIDICALSDLSVERGAAALLDGVQVAVFRLVDDSVRACQQRDPYSGANVLSRGLVGSHELPGEGEEPGEIVPTIASPMYKQAWNLDTGEVLDSGGGQKLPIAVHEAEVRDGRVLVSARPRGAAVSEPGAAAP</sequence>
<dbReference type="InterPro" id="IPR036922">
    <property type="entry name" value="Rieske_2Fe-2S_sf"/>
</dbReference>
<reference evidence="8" key="1">
    <citation type="journal article" date="2021" name="PeerJ">
        <title>Extensive microbial diversity within the chicken gut microbiome revealed by metagenomics and culture.</title>
        <authorList>
            <person name="Gilroy R."/>
            <person name="Ravi A."/>
            <person name="Getino M."/>
            <person name="Pursley I."/>
            <person name="Horton D.L."/>
            <person name="Alikhan N.F."/>
            <person name="Baker D."/>
            <person name="Gharbi K."/>
            <person name="Hall N."/>
            <person name="Watson M."/>
            <person name="Adriaenssens E.M."/>
            <person name="Foster-Nyarko E."/>
            <person name="Jarju S."/>
            <person name="Secka A."/>
            <person name="Antonio M."/>
            <person name="Oren A."/>
            <person name="Chaudhuri R.R."/>
            <person name="La Ragione R."/>
            <person name="Hildebrand F."/>
            <person name="Pallen M.J."/>
        </authorList>
    </citation>
    <scope>NUCLEOTIDE SEQUENCE</scope>
    <source>
        <strain evidence="8">ChiGjej5B5-22894</strain>
    </source>
</reference>
<dbReference type="GO" id="GO:0008942">
    <property type="term" value="F:nitrite reductase [NAD(P)H] activity"/>
    <property type="evidence" value="ECO:0007669"/>
    <property type="project" value="InterPro"/>
</dbReference>
<dbReference type="Gene3D" id="2.102.10.10">
    <property type="entry name" value="Rieske [2Fe-2S] iron-sulphur domain"/>
    <property type="match status" value="1"/>
</dbReference>
<evidence type="ECO:0000256" key="3">
    <source>
        <dbReference type="ARBA" id="ARBA00023002"/>
    </source>
</evidence>
<dbReference type="InterPro" id="IPR017881">
    <property type="entry name" value="NirD"/>
</dbReference>
<dbReference type="InterPro" id="IPR012748">
    <property type="entry name" value="Rieske-like_NirD"/>
</dbReference>
<dbReference type="PANTHER" id="PTHR40562:SF1">
    <property type="entry name" value="NITRITE REDUCTASE (NADH) SMALL SUBUNIT"/>
    <property type="match status" value="1"/>
</dbReference>
<evidence type="ECO:0000256" key="6">
    <source>
        <dbReference type="ARBA" id="ARBA00023063"/>
    </source>
</evidence>
<evidence type="ECO:0000256" key="5">
    <source>
        <dbReference type="ARBA" id="ARBA00023014"/>
    </source>
</evidence>
<dbReference type="InterPro" id="IPR017941">
    <property type="entry name" value="Rieske_2Fe-2S"/>
</dbReference>
<dbReference type="GO" id="GO:0016705">
    <property type="term" value="F:oxidoreductase activity, acting on paired donors, with incorporation or reduction of molecular oxygen"/>
    <property type="evidence" value="ECO:0007669"/>
    <property type="project" value="UniProtKB-ARBA"/>
</dbReference>
<evidence type="ECO:0000256" key="4">
    <source>
        <dbReference type="ARBA" id="ARBA00023004"/>
    </source>
</evidence>
<gene>
    <name evidence="8" type="primary">nirD</name>
    <name evidence="8" type="ORF">K8V81_13780</name>
</gene>
<organism evidence="8 9">
    <name type="scientific">Brachybacterium massiliense</name>
    <dbReference type="NCBI Taxonomy" id="1755098"/>
    <lineage>
        <taxon>Bacteria</taxon>
        <taxon>Bacillati</taxon>
        <taxon>Actinomycetota</taxon>
        <taxon>Actinomycetes</taxon>
        <taxon>Micrococcales</taxon>
        <taxon>Dermabacteraceae</taxon>
        <taxon>Brachybacterium</taxon>
    </lineage>
</organism>
<dbReference type="PANTHER" id="PTHR40562">
    <property type="match status" value="1"/>
</dbReference>
<dbReference type="GO" id="GO:0042128">
    <property type="term" value="P:nitrate assimilation"/>
    <property type="evidence" value="ECO:0007669"/>
    <property type="project" value="UniProtKB-KW"/>
</dbReference>
<dbReference type="EMBL" id="DYUE01000328">
    <property type="protein sequence ID" value="HJG92783.1"/>
    <property type="molecule type" value="Genomic_DNA"/>
</dbReference>
<evidence type="ECO:0000259" key="7">
    <source>
        <dbReference type="PROSITE" id="PS51296"/>
    </source>
</evidence>